<dbReference type="InterPro" id="IPR050428">
    <property type="entry name" value="TCS_sensor_his_kinase"/>
</dbReference>
<evidence type="ECO:0000256" key="6">
    <source>
        <dbReference type="ARBA" id="ARBA00022692"/>
    </source>
</evidence>
<dbReference type="CDD" id="cd06225">
    <property type="entry name" value="HAMP"/>
    <property type="match status" value="1"/>
</dbReference>
<dbReference type="InterPro" id="IPR036097">
    <property type="entry name" value="HisK_dim/P_sf"/>
</dbReference>
<dbReference type="InterPro" id="IPR036890">
    <property type="entry name" value="HATPase_C_sf"/>
</dbReference>
<dbReference type="SMART" id="SM00304">
    <property type="entry name" value="HAMP"/>
    <property type="match status" value="1"/>
</dbReference>
<keyword evidence="9" id="KW-0902">Two-component regulatory system</keyword>
<reference evidence="14 15" key="1">
    <citation type="submission" date="2017-10" db="EMBL/GenBank/DDBJ databases">
        <title>Genome sequence of Caulobacter mirabilis FWC38.</title>
        <authorList>
            <person name="Fiebig A."/>
            <person name="Crosson S."/>
        </authorList>
    </citation>
    <scope>NUCLEOTIDE SEQUENCE [LARGE SCALE GENOMIC DNA]</scope>
    <source>
        <strain evidence="14 15">FWC 38</strain>
    </source>
</reference>
<dbReference type="PROSITE" id="PS50885">
    <property type="entry name" value="HAMP"/>
    <property type="match status" value="1"/>
</dbReference>
<dbReference type="GO" id="GO:0005886">
    <property type="term" value="C:plasma membrane"/>
    <property type="evidence" value="ECO:0007669"/>
    <property type="project" value="TreeGrafter"/>
</dbReference>
<dbReference type="PROSITE" id="PS50109">
    <property type="entry name" value="HIS_KIN"/>
    <property type="match status" value="1"/>
</dbReference>
<dbReference type="EMBL" id="CP024201">
    <property type="protein sequence ID" value="ATQ43347.1"/>
    <property type="molecule type" value="Genomic_DNA"/>
</dbReference>
<keyword evidence="10 11" id="KW-0472">Membrane</keyword>
<proteinExistence type="predicted"/>
<comment type="catalytic activity">
    <reaction evidence="1">
        <text>ATP + protein L-histidine = ADP + protein N-phospho-L-histidine.</text>
        <dbReference type="EC" id="2.7.13.3"/>
    </reaction>
</comment>
<dbReference type="InterPro" id="IPR004358">
    <property type="entry name" value="Sig_transdc_His_kin-like_C"/>
</dbReference>
<evidence type="ECO:0000259" key="12">
    <source>
        <dbReference type="PROSITE" id="PS50109"/>
    </source>
</evidence>
<sequence>MQRGMVIPVMVLALILGLGGAWVINQAVQTVNDRILGAASRAIIDSLTVEDGAVGLDLSPAIFGMLEDAARDNVYYNVSHQGRVLTGYEDLPSIAPKTMGDTQVVFGDAVYLGRPVRVVAEARRLPQIDGVVIVQVAETLRARQRISNRLLTGLVILELVLIGVSLALLPLAIRWGLRPLHRVQAEMDRRAASDLSPIALDPVPTELRELVGGFNAMLARLDSAITGIQRFTADASHQMRTPLSILRTHIALLRKAEPGGAAAKESIEDISQASERLQHLIVQLLALARADGADQSRVELAAVDPNEIAAASAAEHALTAVEAGIEFNFDRLAHAPAVVTNRVLAIEMIGNLIDNAIKHNRAGGHVRIGLEVADRQVLVAVEDDGPGIPPEEREKVFGRFERLHRDPSRGSGLGLSIVAALARVIGADVRLETPAAGRGLRAVVSFSVAGTQSSF</sequence>
<evidence type="ECO:0000256" key="8">
    <source>
        <dbReference type="ARBA" id="ARBA00022989"/>
    </source>
</evidence>
<dbReference type="Pfam" id="PF08521">
    <property type="entry name" value="2CSK_N"/>
    <property type="match status" value="1"/>
</dbReference>
<keyword evidence="15" id="KW-1185">Reference proteome</keyword>
<dbReference type="InterPro" id="IPR003660">
    <property type="entry name" value="HAMP_dom"/>
</dbReference>
<evidence type="ECO:0000256" key="3">
    <source>
        <dbReference type="ARBA" id="ARBA00012438"/>
    </source>
</evidence>
<feature type="domain" description="Histidine kinase" evidence="12">
    <location>
        <begin position="234"/>
        <end position="450"/>
    </location>
</feature>
<accession>A0A2D2AZI9</accession>
<dbReference type="AlphaFoldDB" id="A0A2D2AZI9"/>
<evidence type="ECO:0000256" key="5">
    <source>
        <dbReference type="ARBA" id="ARBA00022679"/>
    </source>
</evidence>
<dbReference type="CDD" id="cd00082">
    <property type="entry name" value="HisKA"/>
    <property type="match status" value="1"/>
</dbReference>
<dbReference type="InterPro" id="IPR003661">
    <property type="entry name" value="HisK_dim/P_dom"/>
</dbReference>
<dbReference type="Pfam" id="PF00512">
    <property type="entry name" value="HisKA"/>
    <property type="match status" value="1"/>
</dbReference>
<dbReference type="Gene3D" id="3.30.565.10">
    <property type="entry name" value="Histidine kinase-like ATPase, C-terminal domain"/>
    <property type="match status" value="1"/>
</dbReference>
<dbReference type="SUPFAM" id="SSF55874">
    <property type="entry name" value="ATPase domain of HSP90 chaperone/DNA topoisomerase II/histidine kinase"/>
    <property type="match status" value="1"/>
</dbReference>
<dbReference type="InterPro" id="IPR005467">
    <property type="entry name" value="His_kinase_dom"/>
</dbReference>
<dbReference type="InterPro" id="IPR003594">
    <property type="entry name" value="HATPase_dom"/>
</dbReference>
<dbReference type="PRINTS" id="PR00344">
    <property type="entry name" value="BCTRLSENSOR"/>
</dbReference>
<dbReference type="SMART" id="SM00387">
    <property type="entry name" value="HATPase_c"/>
    <property type="match status" value="1"/>
</dbReference>
<feature type="transmembrane region" description="Helical" evidence="11">
    <location>
        <begin position="6"/>
        <end position="24"/>
    </location>
</feature>
<evidence type="ECO:0000256" key="1">
    <source>
        <dbReference type="ARBA" id="ARBA00000085"/>
    </source>
</evidence>
<organism evidence="14 15">
    <name type="scientific">Caulobacter mirabilis</name>
    <dbReference type="NCBI Taxonomy" id="69666"/>
    <lineage>
        <taxon>Bacteria</taxon>
        <taxon>Pseudomonadati</taxon>
        <taxon>Pseudomonadota</taxon>
        <taxon>Alphaproteobacteria</taxon>
        <taxon>Caulobacterales</taxon>
        <taxon>Caulobacteraceae</taxon>
        <taxon>Caulobacter</taxon>
    </lineage>
</organism>
<evidence type="ECO:0000256" key="11">
    <source>
        <dbReference type="SAM" id="Phobius"/>
    </source>
</evidence>
<dbReference type="CDD" id="cd00075">
    <property type="entry name" value="HATPase"/>
    <property type="match status" value="1"/>
</dbReference>
<protein>
    <recommendedName>
        <fullName evidence="3">histidine kinase</fullName>
        <ecNumber evidence="3">2.7.13.3</ecNumber>
    </recommendedName>
</protein>
<evidence type="ECO:0000259" key="13">
    <source>
        <dbReference type="PROSITE" id="PS50885"/>
    </source>
</evidence>
<dbReference type="SUPFAM" id="SSF47384">
    <property type="entry name" value="Homodimeric domain of signal transducing histidine kinase"/>
    <property type="match status" value="1"/>
</dbReference>
<evidence type="ECO:0000256" key="9">
    <source>
        <dbReference type="ARBA" id="ARBA00023012"/>
    </source>
</evidence>
<dbReference type="Gene3D" id="6.10.340.10">
    <property type="match status" value="1"/>
</dbReference>
<dbReference type="PANTHER" id="PTHR45436">
    <property type="entry name" value="SENSOR HISTIDINE KINASE YKOH"/>
    <property type="match status" value="1"/>
</dbReference>
<dbReference type="InterPro" id="IPR013727">
    <property type="entry name" value="2CSK_N"/>
</dbReference>
<dbReference type="KEGG" id="cmb:CSW64_13445"/>
<evidence type="ECO:0000256" key="2">
    <source>
        <dbReference type="ARBA" id="ARBA00004370"/>
    </source>
</evidence>
<dbReference type="Proteomes" id="UP000228945">
    <property type="component" value="Chromosome"/>
</dbReference>
<dbReference type="SMART" id="SM00388">
    <property type="entry name" value="HisKA"/>
    <property type="match status" value="1"/>
</dbReference>
<dbReference type="PANTHER" id="PTHR45436:SF1">
    <property type="entry name" value="SENSOR PROTEIN QSEC"/>
    <property type="match status" value="1"/>
</dbReference>
<keyword evidence="5" id="KW-0808">Transferase</keyword>
<evidence type="ECO:0000256" key="4">
    <source>
        <dbReference type="ARBA" id="ARBA00022553"/>
    </source>
</evidence>
<evidence type="ECO:0000313" key="15">
    <source>
        <dbReference type="Proteomes" id="UP000228945"/>
    </source>
</evidence>
<dbReference type="EC" id="2.7.13.3" evidence="3"/>
<dbReference type="Pfam" id="PF02518">
    <property type="entry name" value="HATPase_c"/>
    <property type="match status" value="1"/>
</dbReference>
<keyword evidence="4" id="KW-0597">Phosphoprotein</keyword>
<keyword evidence="6 11" id="KW-0812">Transmembrane</keyword>
<evidence type="ECO:0000313" key="14">
    <source>
        <dbReference type="EMBL" id="ATQ43347.1"/>
    </source>
</evidence>
<feature type="transmembrane region" description="Helical" evidence="11">
    <location>
        <begin position="150"/>
        <end position="173"/>
    </location>
</feature>
<keyword evidence="8 11" id="KW-1133">Transmembrane helix</keyword>
<feature type="domain" description="HAMP" evidence="13">
    <location>
        <begin position="174"/>
        <end position="226"/>
    </location>
</feature>
<name>A0A2D2AZI9_9CAUL</name>
<gene>
    <name evidence="14" type="ORF">CSW64_13445</name>
</gene>
<evidence type="ECO:0000256" key="10">
    <source>
        <dbReference type="ARBA" id="ARBA00023136"/>
    </source>
</evidence>
<dbReference type="GO" id="GO:0000155">
    <property type="term" value="F:phosphorelay sensor kinase activity"/>
    <property type="evidence" value="ECO:0007669"/>
    <property type="project" value="InterPro"/>
</dbReference>
<keyword evidence="7 14" id="KW-0418">Kinase</keyword>
<evidence type="ECO:0000256" key="7">
    <source>
        <dbReference type="ARBA" id="ARBA00022777"/>
    </source>
</evidence>
<dbReference type="Pfam" id="PF00672">
    <property type="entry name" value="HAMP"/>
    <property type="match status" value="1"/>
</dbReference>
<comment type="subcellular location">
    <subcellularLocation>
        <location evidence="2">Membrane</location>
    </subcellularLocation>
</comment>
<dbReference type="Gene3D" id="1.10.287.130">
    <property type="match status" value="1"/>
</dbReference>